<dbReference type="SUPFAM" id="SSF47459">
    <property type="entry name" value="HLH, helix-loop-helix DNA-binding domain"/>
    <property type="match status" value="1"/>
</dbReference>
<accession>A0AAD7T8A1</accession>
<proteinExistence type="predicted"/>
<dbReference type="GO" id="GO:0007423">
    <property type="term" value="P:sensory organ development"/>
    <property type="evidence" value="ECO:0007669"/>
    <property type="project" value="TreeGrafter"/>
</dbReference>
<dbReference type="InterPro" id="IPR011598">
    <property type="entry name" value="bHLH_dom"/>
</dbReference>
<dbReference type="InterPro" id="IPR050359">
    <property type="entry name" value="bHLH_transcription_factors"/>
</dbReference>
<protein>
    <recommendedName>
        <fullName evidence="3">BHLH domain-containing protein</fullName>
    </recommendedName>
</protein>
<comment type="caution">
    <text evidence="4">The sequence shown here is derived from an EMBL/GenBank/DDBJ whole genome shotgun (WGS) entry which is preliminary data.</text>
</comment>
<reference evidence="4" key="1">
    <citation type="journal article" date="2023" name="Science">
        <title>Genome structures resolve the early diversification of teleost fishes.</title>
        <authorList>
            <person name="Parey E."/>
            <person name="Louis A."/>
            <person name="Montfort J."/>
            <person name="Bouchez O."/>
            <person name="Roques C."/>
            <person name="Iampietro C."/>
            <person name="Lluch J."/>
            <person name="Castinel A."/>
            <person name="Donnadieu C."/>
            <person name="Desvignes T."/>
            <person name="Floi Bucao C."/>
            <person name="Jouanno E."/>
            <person name="Wen M."/>
            <person name="Mejri S."/>
            <person name="Dirks R."/>
            <person name="Jansen H."/>
            <person name="Henkel C."/>
            <person name="Chen W.J."/>
            <person name="Zahm M."/>
            <person name="Cabau C."/>
            <person name="Klopp C."/>
            <person name="Thompson A.W."/>
            <person name="Robinson-Rechavi M."/>
            <person name="Braasch I."/>
            <person name="Lecointre G."/>
            <person name="Bobe J."/>
            <person name="Postlethwait J.H."/>
            <person name="Berthelot C."/>
            <person name="Roest Crollius H."/>
            <person name="Guiguen Y."/>
        </authorList>
    </citation>
    <scope>NUCLEOTIDE SEQUENCE</scope>
    <source>
        <strain evidence="4">NC1722</strain>
    </source>
</reference>
<keyword evidence="2" id="KW-0804">Transcription</keyword>
<sequence length="172" mass="19699">MHLRGHDHLNSVSSTQSELLHKMTSEQLCMIEERTTGLGKYKLKTQFGEPELRLKINGRERKRMHDLNVAMDGLREVMPYAHGPSNSPVSDEDLSVTFPAARGRFSSLDGATMPLYHVPRASISPPFRNHDWFDETFYRKQGRAEINLDTVDSNIINCDRVIFLKGNLIWTD</sequence>
<name>A0AAD7T8A1_9TELE</name>
<dbReference type="GO" id="GO:0045944">
    <property type="term" value="P:positive regulation of transcription by RNA polymerase II"/>
    <property type="evidence" value="ECO:0007669"/>
    <property type="project" value="TreeGrafter"/>
</dbReference>
<evidence type="ECO:0000313" key="4">
    <source>
        <dbReference type="EMBL" id="KAJ8416048.1"/>
    </source>
</evidence>
<dbReference type="GO" id="GO:0070888">
    <property type="term" value="F:E-box binding"/>
    <property type="evidence" value="ECO:0007669"/>
    <property type="project" value="TreeGrafter"/>
</dbReference>
<dbReference type="PANTHER" id="PTHR19290">
    <property type="entry name" value="BASIC HELIX-LOOP-HELIX PROTEIN NEUROGENIN-RELATED"/>
    <property type="match status" value="1"/>
</dbReference>
<dbReference type="Gene3D" id="4.10.280.10">
    <property type="entry name" value="Helix-loop-helix DNA-binding domain"/>
    <property type="match status" value="1"/>
</dbReference>
<dbReference type="GO" id="GO:0005634">
    <property type="term" value="C:nucleus"/>
    <property type="evidence" value="ECO:0007669"/>
    <property type="project" value="TreeGrafter"/>
</dbReference>
<dbReference type="EMBL" id="JAINUG010000007">
    <property type="protein sequence ID" value="KAJ8416048.1"/>
    <property type="molecule type" value="Genomic_DNA"/>
</dbReference>
<feature type="domain" description="BHLH" evidence="3">
    <location>
        <begin position="51"/>
        <end position="102"/>
    </location>
</feature>
<dbReference type="AlphaFoldDB" id="A0AAD7T8A1"/>
<evidence type="ECO:0000313" key="5">
    <source>
        <dbReference type="Proteomes" id="UP001221898"/>
    </source>
</evidence>
<dbReference type="GO" id="GO:0046983">
    <property type="term" value="F:protein dimerization activity"/>
    <property type="evidence" value="ECO:0007669"/>
    <property type="project" value="InterPro"/>
</dbReference>
<evidence type="ECO:0000256" key="2">
    <source>
        <dbReference type="ARBA" id="ARBA00023163"/>
    </source>
</evidence>
<keyword evidence="5" id="KW-1185">Reference proteome</keyword>
<gene>
    <name evidence="4" type="ORF">AAFF_G00380700</name>
</gene>
<dbReference type="InterPro" id="IPR036638">
    <property type="entry name" value="HLH_DNA-bd_sf"/>
</dbReference>
<keyword evidence="1" id="KW-0805">Transcription regulation</keyword>
<evidence type="ECO:0000256" key="1">
    <source>
        <dbReference type="ARBA" id="ARBA00023015"/>
    </source>
</evidence>
<dbReference type="PANTHER" id="PTHR19290:SF164">
    <property type="entry name" value="BHLH DOMAIN-CONTAINING PROTEIN"/>
    <property type="match status" value="1"/>
</dbReference>
<dbReference type="GO" id="GO:0000981">
    <property type="term" value="F:DNA-binding transcription factor activity, RNA polymerase II-specific"/>
    <property type="evidence" value="ECO:0007669"/>
    <property type="project" value="TreeGrafter"/>
</dbReference>
<dbReference type="Proteomes" id="UP001221898">
    <property type="component" value="Unassembled WGS sequence"/>
</dbReference>
<organism evidence="4 5">
    <name type="scientific">Aldrovandia affinis</name>
    <dbReference type="NCBI Taxonomy" id="143900"/>
    <lineage>
        <taxon>Eukaryota</taxon>
        <taxon>Metazoa</taxon>
        <taxon>Chordata</taxon>
        <taxon>Craniata</taxon>
        <taxon>Vertebrata</taxon>
        <taxon>Euteleostomi</taxon>
        <taxon>Actinopterygii</taxon>
        <taxon>Neopterygii</taxon>
        <taxon>Teleostei</taxon>
        <taxon>Notacanthiformes</taxon>
        <taxon>Halosauridae</taxon>
        <taxon>Aldrovandia</taxon>
    </lineage>
</organism>
<dbReference type="PROSITE" id="PS50888">
    <property type="entry name" value="BHLH"/>
    <property type="match status" value="1"/>
</dbReference>
<dbReference type="GO" id="GO:0061564">
    <property type="term" value="P:axon development"/>
    <property type="evidence" value="ECO:0007669"/>
    <property type="project" value="TreeGrafter"/>
</dbReference>
<dbReference type="Pfam" id="PF00010">
    <property type="entry name" value="HLH"/>
    <property type="match status" value="1"/>
</dbReference>
<evidence type="ECO:0000259" key="3">
    <source>
        <dbReference type="PROSITE" id="PS50888"/>
    </source>
</evidence>